<name>A0A0N4Y2Q4_NIPBR</name>
<dbReference type="AlphaFoldDB" id="A0A0N4Y2Q4"/>
<keyword evidence="2 5" id="KW-0812">Transmembrane</keyword>
<keyword evidence="4 5" id="KW-0472">Membrane</keyword>
<evidence type="ECO:0000313" key="6">
    <source>
        <dbReference type="EMBL" id="VDL73608.1"/>
    </source>
</evidence>
<sequence>MSAPNVLSDATFCSFSSFRFLYLYTQHGFQFILQLIPIAPNDPFILDRLLVGIMSTSSNTLEMICIVLLGLGQMCIFVGYDTQSFVAESVLHSVNGREPLRIDAYAGYFG</sequence>
<accession>A0A0N4Y2Q4</accession>
<dbReference type="PANTHER" id="PTHR23294:SF18">
    <property type="entry name" value="UNC93-LIKE PROTEIN MFSD11"/>
    <property type="match status" value="1"/>
</dbReference>
<dbReference type="WBParaSite" id="NBR_0001001801-mRNA-1">
    <property type="protein sequence ID" value="NBR_0001001801-mRNA-1"/>
    <property type="gene ID" value="NBR_0001001801"/>
</dbReference>
<gene>
    <name evidence="6" type="ORF">NBR_LOCUS10019</name>
</gene>
<dbReference type="STRING" id="27835.A0A0N4Y2Q4"/>
<evidence type="ECO:0000256" key="3">
    <source>
        <dbReference type="ARBA" id="ARBA00022989"/>
    </source>
</evidence>
<protein>
    <submittedName>
        <fullName evidence="8">Protein RFT1 homolog</fullName>
    </submittedName>
</protein>
<dbReference type="GO" id="GO:0016020">
    <property type="term" value="C:membrane"/>
    <property type="evidence" value="ECO:0007669"/>
    <property type="project" value="UniProtKB-SubCell"/>
</dbReference>
<dbReference type="InterPro" id="IPR051617">
    <property type="entry name" value="UNC-93-like_regulator"/>
</dbReference>
<evidence type="ECO:0000256" key="5">
    <source>
        <dbReference type="SAM" id="Phobius"/>
    </source>
</evidence>
<evidence type="ECO:0000256" key="2">
    <source>
        <dbReference type="ARBA" id="ARBA00022692"/>
    </source>
</evidence>
<keyword evidence="3 5" id="KW-1133">Transmembrane helix</keyword>
<organism evidence="8">
    <name type="scientific">Nippostrongylus brasiliensis</name>
    <name type="common">Rat hookworm</name>
    <dbReference type="NCBI Taxonomy" id="27835"/>
    <lineage>
        <taxon>Eukaryota</taxon>
        <taxon>Metazoa</taxon>
        <taxon>Ecdysozoa</taxon>
        <taxon>Nematoda</taxon>
        <taxon>Chromadorea</taxon>
        <taxon>Rhabditida</taxon>
        <taxon>Rhabditina</taxon>
        <taxon>Rhabditomorpha</taxon>
        <taxon>Strongyloidea</taxon>
        <taxon>Heligmosomidae</taxon>
        <taxon>Nippostrongylus</taxon>
    </lineage>
</organism>
<keyword evidence="7" id="KW-1185">Reference proteome</keyword>
<comment type="subcellular location">
    <subcellularLocation>
        <location evidence="1">Membrane</location>
        <topology evidence="1">Multi-pass membrane protein</topology>
    </subcellularLocation>
</comment>
<evidence type="ECO:0000256" key="4">
    <source>
        <dbReference type="ARBA" id="ARBA00023136"/>
    </source>
</evidence>
<reference evidence="8" key="1">
    <citation type="submission" date="2017-02" db="UniProtKB">
        <authorList>
            <consortium name="WormBaseParasite"/>
        </authorList>
    </citation>
    <scope>IDENTIFICATION</scope>
</reference>
<evidence type="ECO:0000313" key="7">
    <source>
        <dbReference type="Proteomes" id="UP000271162"/>
    </source>
</evidence>
<evidence type="ECO:0000256" key="1">
    <source>
        <dbReference type="ARBA" id="ARBA00004141"/>
    </source>
</evidence>
<feature type="transmembrane region" description="Helical" evidence="5">
    <location>
        <begin position="20"/>
        <end position="39"/>
    </location>
</feature>
<reference evidence="6 7" key="2">
    <citation type="submission" date="2018-11" db="EMBL/GenBank/DDBJ databases">
        <authorList>
            <consortium name="Pathogen Informatics"/>
        </authorList>
    </citation>
    <scope>NUCLEOTIDE SEQUENCE [LARGE SCALE GENOMIC DNA]</scope>
</reference>
<dbReference type="EMBL" id="UYSL01020241">
    <property type="protein sequence ID" value="VDL73608.1"/>
    <property type="molecule type" value="Genomic_DNA"/>
</dbReference>
<dbReference type="PANTHER" id="PTHR23294">
    <property type="entry name" value="ET TRANSLATION PRODUCT-RELATED"/>
    <property type="match status" value="1"/>
</dbReference>
<dbReference type="Proteomes" id="UP000271162">
    <property type="component" value="Unassembled WGS sequence"/>
</dbReference>
<feature type="transmembrane region" description="Helical" evidence="5">
    <location>
        <begin position="60"/>
        <end position="80"/>
    </location>
</feature>
<evidence type="ECO:0000313" key="8">
    <source>
        <dbReference type="WBParaSite" id="NBR_0001001801-mRNA-1"/>
    </source>
</evidence>
<proteinExistence type="predicted"/>